<keyword evidence="1" id="KW-0472">Membrane</keyword>
<evidence type="ECO:0000256" key="1">
    <source>
        <dbReference type="SAM" id="Phobius"/>
    </source>
</evidence>
<dbReference type="EMBL" id="JAGQLH010000004">
    <property type="protein sequence ID" value="MCA9385121.1"/>
    <property type="molecule type" value="Genomic_DNA"/>
</dbReference>
<dbReference type="GO" id="GO:0006974">
    <property type="term" value="P:DNA damage response"/>
    <property type="evidence" value="ECO:0007669"/>
    <property type="project" value="TreeGrafter"/>
</dbReference>
<reference evidence="2" key="1">
    <citation type="submission" date="2020-04" db="EMBL/GenBank/DDBJ databases">
        <authorList>
            <person name="Zhang T."/>
        </authorList>
    </citation>
    <scope>NUCLEOTIDE SEQUENCE</scope>
    <source>
        <strain evidence="2">HKST-UBA11</strain>
    </source>
</reference>
<comment type="caution">
    <text evidence="2">The sequence shown here is derived from an EMBL/GenBank/DDBJ whole genome shotgun (WGS) entry which is preliminary data.</text>
</comment>
<evidence type="ECO:0000313" key="3">
    <source>
        <dbReference type="Proteomes" id="UP000754563"/>
    </source>
</evidence>
<dbReference type="Gene3D" id="3.30.70.2970">
    <property type="entry name" value="Protein of unknown function (DUF541), domain 2"/>
    <property type="match status" value="1"/>
</dbReference>
<keyword evidence="1" id="KW-0812">Transmembrane</keyword>
<evidence type="ECO:0000313" key="2">
    <source>
        <dbReference type="EMBL" id="MCA9385121.1"/>
    </source>
</evidence>
<proteinExistence type="predicted"/>
<dbReference type="PANTHER" id="PTHR34387:SF2">
    <property type="entry name" value="SLR1258 PROTEIN"/>
    <property type="match status" value="1"/>
</dbReference>
<protein>
    <submittedName>
        <fullName evidence="2">SIMPL domain-containing protein</fullName>
    </submittedName>
</protein>
<dbReference type="AlphaFoldDB" id="A0A955RJV1"/>
<feature type="transmembrane region" description="Helical" evidence="1">
    <location>
        <begin position="7"/>
        <end position="35"/>
    </location>
</feature>
<organism evidence="2 3">
    <name type="scientific">Candidatus Dojkabacteria bacterium</name>
    <dbReference type="NCBI Taxonomy" id="2099670"/>
    <lineage>
        <taxon>Bacteria</taxon>
        <taxon>Candidatus Dojkabacteria</taxon>
    </lineage>
</organism>
<reference evidence="2" key="2">
    <citation type="journal article" date="2021" name="Microbiome">
        <title>Successional dynamics and alternative stable states in a saline activated sludge microbial community over 9 years.</title>
        <authorList>
            <person name="Wang Y."/>
            <person name="Ye J."/>
            <person name="Ju F."/>
            <person name="Liu L."/>
            <person name="Boyd J.A."/>
            <person name="Deng Y."/>
            <person name="Parks D.H."/>
            <person name="Jiang X."/>
            <person name="Yin X."/>
            <person name="Woodcroft B.J."/>
            <person name="Tyson G.W."/>
            <person name="Hugenholtz P."/>
            <person name="Polz M.F."/>
            <person name="Zhang T."/>
        </authorList>
    </citation>
    <scope>NUCLEOTIDE SEQUENCE</scope>
    <source>
        <strain evidence="2">HKST-UBA11</strain>
    </source>
</reference>
<name>A0A955RJV1_9BACT</name>
<accession>A0A955RJV1</accession>
<dbReference type="PANTHER" id="PTHR34387">
    <property type="entry name" value="SLR1258 PROTEIN"/>
    <property type="match status" value="1"/>
</dbReference>
<keyword evidence="1" id="KW-1133">Transmembrane helix</keyword>
<gene>
    <name evidence="2" type="ORF">KC717_00570</name>
</gene>
<dbReference type="InterPro" id="IPR007497">
    <property type="entry name" value="SIMPL/DUF541"/>
</dbReference>
<dbReference type="Gene3D" id="3.30.110.170">
    <property type="entry name" value="Protein of unknown function (DUF541), domain 1"/>
    <property type="match status" value="1"/>
</dbReference>
<dbReference type="Proteomes" id="UP000754563">
    <property type="component" value="Unassembled WGS sequence"/>
</dbReference>
<sequence>MRPAKHVLFLFFAKATYVFLLVLGVAALTTGIIYYSVEKATTEFRYPQSFSVEGRASKKVSLDTADITLGVHLEDESVTAVQEEAGTIYNDAIEKIKAVGIPEEDIQTQGYNVNEKYDPEREIDEPVMYQIDLALKVSVRNTKPEDQLISEVVNAASSAGFNKVNNLRFYLDDYQAVQDEIKEEAIADAKARAEREANAAGLTLGDVRNMYSGGYYPYYDDYSMRSMEAGGSADFATPESLPTVEFQPGQTEVTANVTLEYEILY</sequence>
<dbReference type="Pfam" id="PF04402">
    <property type="entry name" value="SIMPL"/>
    <property type="match status" value="1"/>
</dbReference>
<dbReference type="InterPro" id="IPR052022">
    <property type="entry name" value="26kDa_periplasmic_antigen"/>
</dbReference>